<proteinExistence type="predicted"/>
<evidence type="ECO:0000313" key="4">
    <source>
        <dbReference type="Proteomes" id="UP001060336"/>
    </source>
</evidence>
<feature type="domain" description="DUF302" evidence="2">
    <location>
        <begin position="70"/>
        <end position="124"/>
    </location>
</feature>
<dbReference type="SUPFAM" id="SSF103247">
    <property type="entry name" value="TT1751-like"/>
    <property type="match status" value="1"/>
</dbReference>
<evidence type="ECO:0000256" key="1">
    <source>
        <dbReference type="SAM" id="SignalP"/>
    </source>
</evidence>
<dbReference type="PANTHER" id="PTHR38342">
    <property type="entry name" value="SLR5037 PROTEIN"/>
    <property type="match status" value="1"/>
</dbReference>
<keyword evidence="1" id="KW-0732">Signal</keyword>
<dbReference type="RefSeq" id="WP_257766769.1">
    <property type="nucleotide sequence ID" value="NZ_CP102480.1"/>
</dbReference>
<dbReference type="InterPro" id="IPR005180">
    <property type="entry name" value="DUF302"/>
</dbReference>
<name>A0A9J7ASF5_9PROT</name>
<dbReference type="PANTHER" id="PTHR38342:SF2">
    <property type="entry name" value="INNER MEMBRANE OR EXPORTED"/>
    <property type="match status" value="1"/>
</dbReference>
<evidence type="ECO:0000259" key="2">
    <source>
        <dbReference type="Pfam" id="PF03625"/>
    </source>
</evidence>
<dbReference type="CDD" id="cd14797">
    <property type="entry name" value="DUF302"/>
    <property type="match status" value="1"/>
</dbReference>
<dbReference type="Gene3D" id="3.30.310.70">
    <property type="entry name" value="TT1751-like domain"/>
    <property type="match status" value="1"/>
</dbReference>
<feature type="signal peptide" evidence="1">
    <location>
        <begin position="1"/>
        <end position="24"/>
    </location>
</feature>
<reference evidence="3" key="1">
    <citation type="submission" date="2022-08" db="EMBL/GenBank/DDBJ databases">
        <title>Nisaea acidiphila sp. nov., isolated from a marine algal debris and emended description of the genus Nisaea Urios et al. 2008.</title>
        <authorList>
            <person name="Kwon K."/>
        </authorList>
    </citation>
    <scope>NUCLEOTIDE SEQUENCE</scope>
    <source>
        <strain evidence="3">MEBiC11861</strain>
    </source>
</reference>
<feature type="chain" id="PRO_5039951960" evidence="1">
    <location>
        <begin position="25"/>
        <end position="162"/>
    </location>
</feature>
<protein>
    <submittedName>
        <fullName evidence="3">DUF302 domain-containing protein</fullName>
    </submittedName>
</protein>
<dbReference type="Pfam" id="PF03625">
    <property type="entry name" value="DUF302"/>
    <property type="match status" value="1"/>
</dbReference>
<gene>
    <name evidence="3" type="ORF">NUH88_12635</name>
</gene>
<keyword evidence="4" id="KW-1185">Reference proteome</keyword>
<dbReference type="InterPro" id="IPR035923">
    <property type="entry name" value="TT1751-like_sf"/>
</dbReference>
<dbReference type="KEGG" id="naci:NUH88_12635"/>
<accession>A0A9J7ASF5</accession>
<sequence length="162" mass="16863">MNRILAALVAFLLLAGADASTLRAAVEKPYSGTLTVETGKPFGPFVKSLPAAIKQRGMNIVGIACATCAAKSQGVTVPGNRVFFFFKPAYAVRMLAASEAAGIEAPIRIYVTEAGDGTAKVTYRLPSHVFGAYEVPALDELGAELDEDVRAILEIAKSGSGG</sequence>
<organism evidence="3 4">
    <name type="scientific">Nisaea acidiphila</name>
    <dbReference type="NCBI Taxonomy" id="1862145"/>
    <lineage>
        <taxon>Bacteria</taxon>
        <taxon>Pseudomonadati</taxon>
        <taxon>Pseudomonadota</taxon>
        <taxon>Alphaproteobacteria</taxon>
        <taxon>Rhodospirillales</taxon>
        <taxon>Thalassobaculaceae</taxon>
        <taxon>Nisaea</taxon>
    </lineage>
</organism>
<dbReference type="EMBL" id="CP102480">
    <property type="protein sequence ID" value="UUX48261.1"/>
    <property type="molecule type" value="Genomic_DNA"/>
</dbReference>
<dbReference type="Proteomes" id="UP001060336">
    <property type="component" value="Chromosome"/>
</dbReference>
<evidence type="ECO:0000313" key="3">
    <source>
        <dbReference type="EMBL" id="UUX48261.1"/>
    </source>
</evidence>
<dbReference type="AlphaFoldDB" id="A0A9J7ASF5"/>